<name>A0A1V0UC97_STRVN</name>
<evidence type="ECO:0000313" key="2">
    <source>
        <dbReference type="Proteomes" id="UP000192445"/>
    </source>
</evidence>
<accession>A0A1V0UC97</accession>
<dbReference type="OrthoDB" id="4333105at2"/>
<sequence>MTGPEHYREAERRLLMAWEDDSTQERSTQLVAEAQVHATLALVAATAMQAAVDGFEPGMSGPEFAAWHKTAGVKSGENG</sequence>
<dbReference type="RefSeq" id="WP_083192789.1">
    <property type="nucleotide sequence ID" value="NZ_CP020570.1"/>
</dbReference>
<gene>
    <name evidence="1" type="ORF">B1H20_16755</name>
</gene>
<reference evidence="1 2" key="1">
    <citation type="submission" date="2017-03" db="EMBL/GenBank/DDBJ databases">
        <title>Complete Genome Sequence of a natural compounds producer, Streptomyces violaceus S21.</title>
        <authorList>
            <person name="Zhong C."/>
            <person name="Zhao Z."/>
            <person name="Fu J."/>
            <person name="Zong G."/>
            <person name="Qin R."/>
            <person name="Cao G."/>
        </authorList>
    </citation>
    <scope>NUCLEOTIDE SEQUENCE [LARGE SCALE GENOMIC DNA]</scope>
    <source>
        <strain evidence="1 2">S21</strain>
    </source>
</reference>
<evidence type="ECO:0000313" key="1">
    <source>
        <dbReference type="EMBL" id="ARF62853.1"/>
    </source>
</evidence>
<dbReference type="Proteomes" id="UP000192445">
    <property type="component" value="Chromosome"/>
</dbReference>
<dbReference type="STRING" id="1935.B1H20_16755"/>
<protein>
    <submittedName>
        <fullName evidence="1">Uncharacterized protein</fullName>
    </submittedName>
</protein>
<dbReference type="EMBL" id="CP020570">
    <property type="protein sequence ID" value="ARF62853.1"/>
    <property type="molecule type" value="Genomic_DNA"/>
</dbReference>
<organism evidence="1 2">
    <name type="scientific">Streptomyces violaceoruber</name>
    <dbReference type="NCBI Taxonomy" id="1935"/>
    <lineage>
        <taxon>Bacteria</taxon>
        <taxon>Bacillati</taxon>
        <taxon>Actinomycetota</taxon>
        <taxon>Actinomycetes</taxon>
        <taxon>Kitasatosporales</taxon>
        <taxon>Streptomycetaceae</taxon>
        <taxon>Streptomyces</taxon>
        <taxon>Streptomyces violaceoruber group</taxon>
    </lineage>
</organism>
<proteinExistence type="predicted"/>
<dbReference type="KEGG" id="svu:B1H20_16755"/>
<dbReference type="AlphaFoldDB" id="A0A1V0UC97"/>